<reference evidence="3" key="1">
    <citation type="journal article" date="2020" name="Stud. Mycol.">
        <title>101 Dothideomycetes genomes: a test case for predicting lifestyles and emergence of pathogens.</title>
        <authorList>
            <person name="Haridas S."/>
            <person name="Albert R."/>
            <person name="Binder M."/>
            <person name="Bloem J."/>
            <person name="Labutti K."/>
            <person name="Salamov A."/>
            <person name="Andreopoulos B."/>
            <person name="Baker S."/>
            <person name="Barry K."/>
            <person name="Bills G."/>
            <person name="Bluhm B."/>
            <person name="Cannon C."/>
            <person name="Castanera R."/>
            <person name="Culley D."/>
            <person name="Daum C."/>
            <person name="Ezra D."/>
            <person name="Gonzalez J."/>
            <person name="Henrissat B."/>
            <person name="Kuo A."/>
            <person name="Liang C."/>
            <person name="Lipzen A."/>
            <person name="Lutzoni F."/>
            <person name="Magnuson J."/>
            <person name="Mondo S."/>
            <person name="Nolan M."/>
            <person name="Ohm R."/>
            <person name="Pangilinan J."/>
            <person name="Park H.-J."/>
            <person name="Ramirez L."/>
            <person name="Alfaro M."/>
            <person name="Sun H."/>
            <person name="Tritt A."/>
            <person name="Yoshinaga Y."/>
            <person name="Zwiers L.-H."/>
            <person name="Turgeon B."/>
            <person name="Goodwin S."/>
            <person name="Spatafora J."/>
            <person name="Crous P."/>
            <person name="Grigoriev I."/>
        </authorList>
    </citation>
    <scope>NUCLEOTIDE SEQUENCE</scope>
    <source>
        <strain evidence="3">CBS 113979</strain>
    </source>
</reference>
<protein>
    <submittedName>
        <fullName evidence="3">FAD dependent oxidoreductase</fullName>
    </submittedName>
</protein>
<feature type="region of interest" description="Disordered" evidence="1">
    <location>
        <begin position="1"/>
        <end position="27"/>
    </location>
</feature>
<dbReference type="OrthoDB" id="429143at2759"/>
<dbReference type="SUPFAM" id="SSF51905">
    <property type="entry name" value="FAD/NAD(P)-binding domain"/>
    <property type="match status" value="1"/>
</dbReference>
<evidence type="ECO:0000313" key="4">
    <source>
        <dbReference type="Proteomes" id="UP000800041"/>
    </source>
</evidence>
<dbReference type="Gene3D" id="3.30.9.10">
    <property type="entry name" value="D-Amino Acid Oxidase, subunit A, domain 2"/>
    <property type="match status" value="1"/>
</dbReference>
<dbReference type="InterPro" id="IPR036188">
    <property type="entry name" value="FAD/NAD-bd_sf"/>
</dbReference>
<keyword evidence="4" id="KW-1185">Reference proteome</keyword>
<dbReference type="GO" id="GO:0005737">
    <property type="term" value="C:cytoplasm"/>
    <property type="evidence" value="ECO:0007669"/>
    <property type="project" value="TreeGrafter"/>
</dbReference>
<proteinExistence type="predicted"/>
<evidence type="ECO:0000256" key="1">
    <source>
        <dbReference type="SAM" id="MobiDB-lite"/>
    </source>
</evidence>
<dbReference type="InterPro" id="IPR006076">
    <property type="entry name" value="FAD-dep_OxRdtase"/>
</dbReference>
<evidence type="ECO:0000259" key="2">
    <source>
        <dbReference type="Pfam" id="PF01266"/>
    </source>
</evidence>
<dbReference type="PANTHER" id="PTHR13847">
    <property type="entry name" value="SARCOSINE DEHYDROGENASE-RELATED"/>
    <property type="match status" value="1"/>
</dbReference>
<dbReference type="AlphaFoldDB" id="A0A6G1H6V3"/>
<dbReference type="Proteomes" id="UP000800041">
    <property type="component" value="Unassembled WGS sequence"/>
</dbReference>
<dbReference type="EMBL" id="ML977147">
    <property type="protein sequence ID" value="KAF1988931.1"/>
    <property type="molecule type" value="Genomic_DNA"/>
</dbReference>
<dbReference type="Pfam" id="PF01266">
    <property type="entry name" value="DAO"/>
    <property type="match status" value="1"/>
</dbReference>
<accession>A0A6G1H6V3</accession>
<dbReference type="Gene3D" id="3.50.50.60">
    <property type="entry name" value="FAD/NAD(P)-binding domain"/>
    <property type="match status" value="1"/>
</dbReference>
<sequence length="489" mass="52741">MGSFDPPESQNSRAGLPVADSSKSFWHSEPSEKLLGHRTTPDLPSEADIVIVGSGITGASAARFLAEDERAKGKRIVLLEAREACWGATGRNGGHCQPLLFDRSPDVASFELRNYNAVKSYIKEHNVACEWRELPGCRTFWTSALMKSAIVDVEALRNQAPKLGEMVEIITEDAQLKEHRVVGAPGATITQGCASVWPYKLIAHILEKLLSEERLNLQTNTSVTKLESKSDDKIAVHTDRGIITAPTVILATNGYTSHLLPDFSDLIVPVRGEMSALLPPSGSSRLSNSYGFVGAKGGNPNHDDYLVQRPFSDVPNPAGHLMFGGGRTAAKLSSIGETDDSVVDKGSARYLRETLLEVLDLGGNAEELKELEATHQWTGIMGYSKDNHPWVGKVPGMSGVWLAGGYTGHGMPNGTLCGKAVVDMVLAEAEGEDLKALHSRMVEEGDLPQAYLITSQRFEKAKNLPTVAAQDGDEAALDIRSFNLGVCGR</sequence>
<gene>
    <name evidence="3" type="ORF">K402DRAFT_391633</name>
</gene>
<name>A0A6G1H6V3_9PEZI</name>
<feature type="domain" description="FAD dependent oxidoreductase" evidence="2">
    <location>
        <begin position="48"/>
        <end position="424"/>
    </location>
</feature>
<evidence type="ECO:0000313" key="3">
    <source>
        <dbReference type="EMBL" id="KAF1988931.1"/>
    </source>
</evidence>
<dbReference type="PANTHER" id="PTHR13847:SF129">
    <property type="entry name" value="FAD DEPENDENT OXIDOREDUCTASE"/>
    <property type="match status" value="1"/>
</dbReference>
<organism evidence="3 4">
    <name type="scientific">Aulographum hederae CBS 113979</name>
    <dbReference type="NCBI Taxonomy" id="1176131"/>
    <lineage>
        <taxon>Eukaryota</taxon>
        <taxon>Fungi</taxon>
        <taxon>Dikarya</taxon>
        <taxon>Ascomycota</taxon>
        <taxon>Pezizomycotina</taxon>
        <taxon>Dothideomycetes</taxon>
        <taxon>Pleosporomycetidae</taxon>
        <taxon>Aulographales</taxon>
        <taxon>Aulographaceae</taxon>
    </lineage>
</organism>